<dbReference type="CDD" id="cd00063">
    <property type="entry name" value="FN3"/>
    <property type="match status" value="1"/>
</dbReference>
<feature type="domain" description="Protein kinase" evidence="5">
    <location>
        <begin position="1351"/>
        <end position="1615"/>
    </location>
</feature>
<feature type="compositionally biased region" description="Basic and acidic residues" evidence="4">
    <location>
        <begin position="736"/>
        <end position="751"/>
    </location>
</feature>
<dbReference type="Pfam" id="PF00041">
    <property type="entry name" value="fn3"/>
    <property type="match status" value="1"/>
</dbReference>
<feature type="domain" description="Fibronectin type-III" evidence="7">
    <location>
        <begin position="1158"/>
        <end position="1257"/>
    </location>
</feature>
<protein>
    <submittedName>
        <fullName evidence="8">Uncharacterized protein</fullName>
    </submittedName>
</protein>
<dbReference type="InterPro" id="IPR003961">
    <property type="entry name" value="FN3_dom"/>
</dbReference>
<feature type="compositionally biased region" description="Low complexity" evidence="4">
    <location>
        <begin position="705"/>
        <end position="733"/>
    </location>
</feature>
<feature type="region of interest" description="Disordered" evidence="4">
    <location>
        <begin position="1298"/>
        <end position="1344"/>
    </location>
</feature>
<feature type="compositionally biased region" description="Low complexity" evidence="4">
    <location>
        <begin position="553"/>
        <end position="567"/>
    </location>
</feature>
<dbReference type="SMART" id="SM00220">
    <property type="entry name" value="S_TKc"/>
    <property type="match status" value="2"/>
</dbReference>
<dbReference type="CDD" id="cd00096">
    <property type="entry name" value="Ig"/>
    <property type="match status" value="1"/>
</dbReference>
<evidence type="ECO:0000256" key="2">
    <source>
        <dbReference type="ARBA" id="ARBA00023157"/>
    </source>
</evidence>
<dbReference type="Gene3D" id="1.10.510.10">
    <property type="entry name" value="Transferase(Phosphotransferase) domain 1"/>
    <property type="match status" value="2"/>
</dbReference>
<feature type="region of interest" description="Disordered" evidence="4">
    <location>
        <begin position="1032"/>
        <end position="1060"/>
    </location>
</feature>
<evidence type="ECO:0000259" key="5">
    <source>
        <dbReference type="PROSITE" id="PS50011"/>
    </source>
</evidence>
<feature type="domain" description="Ig-like" evidence="6">
    <location>
        <begin position="1061"/>
        <end position="1139"/>
    </location>
</feature>
<dbReference type="FunFam" id="2.60.40.10:FF:000032">
    <property type="entry name" value="palladin isoform X1"/>
    <property type="match status" value="1"/>
</dbReference>
<dbReference type="InterPro" id="IPR011009">
    <property type="entry name" value="Kinase-like_dom_sf"/>
</dbReference>
<dbReference type="SUPFAM" id="SSF48726">
    <property type="entry name" value="Immunoglobulin"/>
    <property type="match status" value="1"/>
</dbReference>
<dbReference type="SUPFAM" id="SSF56112">
    <property type="entry name" value="Protein kinase-like (PK-like)"/>
    <property type="match status" value="2"/>
</dbReference>
<reference evidence="8 9" key="1">
    <citation type="submission" date="2024-10" db="EMBL/GenBank/DDBJ databases">
        <authorList>
            <person name="Kim D."/>
        </authorList>
    </citation>
    <scope>NUCLEOTIDE SEQUENCE [LARGE SCALE GENOMIC DNA]</scope>
    <source>
        <strain evidence="8">Taebaek</strain>
    </source>
</reference>
<feature type="compositionally biased region" description="Basic residues" evidence="4">
    <location>
        <begin position="1691"/>
        <end position="1701"/>
    </location>
</feature>
<feature type="compositionally biased region" description="Acidic residues" evidence="4">
    <location>
        <begin position="1298"/>
        <end position="1317"/>
    </location>
</feature>
<feature type="region of interest" description="Disordered" evidence="4">
    <location>
        <begin position="632"/>
        <end position="755"/>
    </location>
</feature>
<dbReference type="InterPro" id="IPR013783">
    <property type="entry name" value="Ig-like_fold"/>
</dbReference>
<feature type="compositionally biased region" description="Polar residues" evidence="4">
    <location>
        <begin position="1335"/>
        <end position="1344"/>
    </location>
</feature>
<feature type="region of interest" description="Disordered" evidence="4">
    <location>
        <begin position="492"/>
        <end position="590"/>
    </location>
</feature>
<keyword evidence="1" id="KW-0677">Repeat</keyword>
<organism evidence="8 9">
    <name type="scientific">Heterodera schachtii</name>
    <name type="common">Sugarbeet cyst nematode worm</name>
    <name type="synonym">Tylenchus schachtii</name>
    <dbReference type="NCBI Taxonomy" id="97005"/>
    <lineage>
        <taxon>Eukaryota</taxon>
        <taxon>Metazoa</taxon>
        <taxon>Ecdysozoa</taxon>
        <taxon>Nematoda</taxon>
        <taxon>Chromadorea</taxon>
        <taxon>Rhabditida</taxon>
        <taxon>Tylenchina</taxon>
        <taxon>Tylenchomorpha</taxon>
        <taxon>Tylenchoidea</taxon>
        <taxon>Heteroderidae</taxon>
        <taxon>Heteroderinae</taxon>
        <taxon>Heterodera</taxon>
    </lineage>
</organism>
<proteinExistence type="predicted"/>
<keyword evidence="9" id="KW-1185">Reference proteome</keyword>
<comment type="caution">
    <text evidence="8">The sequence shown here is derived from an EMBL/GenBank/DDBJ whole genome shotgun (WGS) entry which is preliminary data.</text>
</comment>
<gene>
    <name evidence="8" type="ORF">niasHS_004014</name>
</gene>
<feature type="region of interest" description="Disordered" evidence="4">
    <location>
        <begin position="108"/>
        <end position="135"/>
    </location>
</feature>
<feature type="region of interest" description="Disordered" evidence="4">
    <location>
        <begin position="390"/>
        <end position="458"/>
    </location>
</feature>
<feature type="region of interest" description="Disordered" evidence="4">
    <location>
        <begin position="852"/>
        <end position="872"/>
    </location>
</feature>
<feature type="compositionally biased region" description="Basic and acidic residues" evidence="4">
    <location>
        <begin position="1318"/>
        <end position="1327"/>
    </location>
</feature>
<name>A0ABD2JUL4_HETSC</name>
<dbReference type="InterPro" id="IPR036179">
    <property type="entry name" value="Ig-like_dom_sf"/>
</dbReference>
<evidence type="ECO:0000259" key="6">
    <source>
        <dbReference type="PROSITE" id="PS50835"/>
    </source>
</evidence>
<evidence type="ECO:0000256" key="1">
    <source>
        <dbReference type="ARBA" id="ARBA00022737"/>
    </source>
</evidence>
<feature type="compositionally biased region" description="Basic and acidic residues" evidence="4">
    <location>
        <begin position="390"/>
        <end position="404"/>
    </location>
</feature>
<keyword evidence="2" id="KW-1015">Disulfide bond</keyword>
<evidence type="ECO:0000313" key="8">
    <source>
        <dbReference type="EMBL" id="KAL3094258.1"/>
    </source>
</evidence>
<dbReference type="InterPro" id="IPR000719">
    <property type="entry name" value="Prot_kinase_dom"/>
</dbReference>
<dbReference type="PANTHER" id="PTHR24347">
    <property type="entry name" value="SERINE/THREONINE-PROTEIN KINASE"/>
    <property type="match status" value="1"/>
</dbReference>
<evidence type="ECO:0000256" key="3">
    <source>
        <dbReference type="ARBA" id="ARBA00023319"/>
    </source>
</evidence>
<dbReference type="PROSITE" id="PS50011">
    <property type="entry name" value="PROTEIN_KINASE_DOM"/>
    <property type="match status" value="2"/>
</dbReference>
<dbReference type="PROSITE" id="PS50853">
    <property type="entry name" value="FN3"/>
    <property type="match status" value="1"/>
</dbReference>
<feature type="compositionally biased region" description="Polar residues" evidence="4">
    <location>
        <begin position="22"/>
        <end position="35"/>
    </location>
</feature>
<feature type="compositionally biased region" description="Basic and acidic residues" evidence="4">
    <location>
        <begin position="1046"/>
        <end position="1060"/>
    </location>
</feature>
<dbReference type="InterPro" id="IPR007110">
    <property type="entry name" value="Ig-like_dom"/>
</dbReference>
<keyword evidence="3" id="KW-0393">Immunoglobulin domain</keyword>
<dbReference type="Gene3D" id="2.60.40.10">
    <property type="entry name" value="Immunoglobulins"/>
    <property type="match status" value="2"/>
</dbReference>
<dbReference type="SUPFAM" id="SSF49265">
    <property type="entry name" value="Fibronectin type III"/>
    <property type="match status" value="1"/>
</dbReference>
<accession>A0ABD2JUL4</accession>
<dbReference type="InterPro" id="IPR036116">
    <property type="entry name" value="FN3_sf"/>
</dbReference>
<feature type="region of interest" description="Disordered" evidence="4">
    <location>
        <begin position="1650"/>
        <end position="1701"/>
    </location>
</feature>
<dbReference type="Pfam" id="PF07679">
    <property type="entry name" value="I-set"/>
    <property type="match status" value="1"/>
</dbReference>
<evidence type="ECO:0000256" key="4">
    <source>
        <dbReference type="SAM" id="MobiDB-lite"/>
    </source>
</evidence>
<dbReference type="PROSITE" id="PS50835">
    <property type="entry name" value="IG_LIKE"/>
    <property type="match status" value="1"/>
</dbReference>
<dbReference type="EMBL" id="JBICCN010000095">
    <property type="protein sequence ID" value="KAL3094258.1"/>
    <property type="molecule type" value="Genomic_DNA"/>
</dbReference>
<dbReference type="Proteomes" id="UP001620645">
    <property type="component" value="Unassembled WGS sequence"/>
</dbReference>
<feature type="region of interest" description="Disordered" evidence="4">
    <location>
        <begin position="803"/>
        <end position="837"/>
    </location>
</feature>
<evidence type="ECO:0000259" key="7">
    <source>
        <dbReference type="PROSITE" id="PS50853"/>
    </source>
</evidence>
<evidence type="ECO:0000313" key="9">
    <source>
        <dbReference type="Proteomes" id="UP001620645"/>
    </source>
</evidence>
<feature type="region of interest" description="Disordered" evidence="4">
    <location>
        <begin position="16"/>
        <end position="39"/>
    </location>
</feature>
<feature type="domain" description="Protein kinase" evidence="5">
    <location>
        <begin position="1"/>
        <end position="303"/>
    </location>
</feature>
<sequence length="1701" mass="188880">MSDAFAAGEENAKGGGLFAVNGTANANRKSPSVSRGDSPLFNVIEKSTGRRFLAQRKPMDEELDREIQMHNMLRNSPDLAQLHQVVADEQRGEAVLVYENADRSFIDSLLPPPSPRRSPLPSTCGAPPGSGGTAARFGDSQCTREAQVQVFVKQLLTALQYMHQRGIAHLDLRPEVILLQDDHLRLADFGQSRRMINGKLMQGGAIKTNPEFVSPEIVAGGRITLAADMWSVGALTYVLLIGRSPFLGDNDDETLQNVVKGDWALAEGSQGLSEAAKEFLHFLLVKNPTHRMDVEQSLQHQWLSDPSLGDAKLSTDCLREFKYQHKWLERRVFVQQTPSDQLTQLMSGPKQALYATSEDSTPAKQGREPCHAEPYAIYDYLRIKQESMPETARRTLPHSEHDSVVAKTRRAVPPPPIGSSGDSPFSTKSSVGGHCPPGYQPPPVPPRRSGSADSALAAKAPPVPDWIVRQLPPGVKPEDLVWDPRYGGGFYLPPHLKPKGPSPQQMGGPPRSRSSGTLERGQPGGMPTAAGASHTPSPNLAPLPDKIAKRIEAMAAAAAKQSAAQMEQNATTKSDNAKTEQQQQQQQKLIGEEAEMIKQLKLADLKFEDLKNPQSALMKLIRGERRQIQDELENRVLSDISEESSIRSTMANEHRQEEEEEGEKDSDGSTPKGIGGKQRPCKLEALGASREEEMSTTTTAEHEGPSSSTATPLASPAFTAESPQQKQPGQKQQHFFGDHEEMLDESEHQFSSEHLPLNVSAFREVPPFANGAALDPPEVAKAALGLKSGKCSPCEEHTISVKISGGRVPSLQRQEELTESAEPPKTADGTDQQHEPTTPIADELQPIAAANGLMNPLVPPNGVPVPKTAEERNQYKPMPDTEFELLMDAVERIKRDNLAKQQKKSPHLGEELDELEKYRPQDSACREFELEVQRQKPLYDADFAWESRYQIGPDTLLIPTRGARFNARVRDYRRELWGDSAPFVSFGVLGARNQEITVRERRRYTDLIREDTQIAKSVDTVTEGLLQQHEGALRRTQQQNGQMEAKNGENGRNGSEKEDRPVFRERLRDAYFCEGAATAFVECHAVGNPTPEVTFFHHESAICDDGRHQITRNGNTWRMTIVRPMVGVDTGEYSCVAQNEFGRDRCACKSICGDAPERPSRPDVELSSDTEVYVCWEAPERLPVTLEGVVYRLECRPAGEKDAFSAWTVVSNCVEDEAAVVKHLIPMGVYQFRVTAHNEFGWGTPSITSRIIRTHPRGIPKLNLDVLRREGRQFTVVTMPQKTGRRGAGLTQIAEDFMEEQREEEGREEEEENDEQMGEERAEEKNGNENNGNGKQRTVPLNTTEDPLKRFQLESELFRGQFSVIRYAVDSKTGAHCTVKIRAAPSHGSLMFAAPAERMRAARAEYETLAECQSANVARLIAAYSSDNAFLLLFTERLYENLFQRFVRLDAYTEEQIAFTVRQIASALRWIHFKGVAHLDVEPTNVMFSSKRAAGDGQLIAEWTAPELLLARQNNGTKAKITDEGPNGAGNWPNAQTDMWGLGLCTFCLLAGFHPFADDDDTEQDIRRQVLEQRCDPNLIPVQASEEALRFVTWALKKDPRRRMRPDEALDHRFLASDAAMVRRRENIRYASHRLMRTAQRRLRHQTQFARNGGAARDGGGTAPPHSHAGGRTAKPTKGAMNNGTAGRTTAPKRRVVTMEC</sequence>
<dbReference type="InterPro" id="IPR013098">
    <property type="entry name" value="Ig_I-set"/>
</dbReference>
<dbReference type="SMART" id="SM00060">
    <property type="entry name" value="FN3"/>
    <property type="match status" value="1"/>
</dbReference>
<dbReference type="Pfam" id="PF00069">
    <property type="entry name" value="Pkinase"/>
    <property type="match status" value="2"/>
</dbReference>